<dbReference type="Pfam" id="PF17862">
    <property type="entry name" value="AAA_lid_3"/>
    <property type="match status" value="1"/>
</dbReference>
<evidence type="ECO:0000256" key="14">
    <source>
        <dbReference type="ARBA" id="ARBA00061570"/>
    </source>
</evidence>
<dbReference type="InterPro" id="IPR037219">
    <property type="entry name" value="Peptidase_M41-like"/>
</dbReference>
<dbReference type="Pfam" id="PF01434">
    <property type="entry name" value="Peptidase_M41"/>
    <property type="match status" value="1"/>
</dbReference>
<evidence type="ECO:0000256" key="3">
    <source>
        <dbReference type="ARBA" id="ARBA00022475"/>
    </source>
</evidence>
<feature type="domain" description="AAA+ ATPase" evidence="17">
    <location>
        <begin position="205"/>
        <end position="344"/>
    </location>
</feature>
<evidence type="ECO:0000256" key="9">
    <source>
        <dbReference type="ARBA" id="ARBA00022833"/>
    </source>
</evidence>
<dbReference type="Gene3D" id="1.20.58.760">
    <property type="entry name" value="Peptidase M41"/>
    <property type="match status" value="1"/>
</dbReference>
<dbReference type="InterPro" id="IPR011546">
    <property type="entry name" value="Pept_M41_FtsH_extracell"/>
</dbReference>
<dbReference type="GO" id="GO:0030163">
    <property type="term" value="P:protein catabolic process"/>
    <property type="evidence" value="ECO:0007669"/>
    <property type="project" value="UniProtKB-UniRule"/>
</dbReference>
<dbReference type="Pfam" id="PF06480">
    <property type="entry name" value="FtsH_ext"/>
    <property type="match status" value="1"/>
</dbReference>
<dbReference type="InterPro" id="IPR005936">
    <property type="entry name" value="FtsH"/>
</dbReference>
<dbReference type="InterPro" id="IPR003959">
    <property type="entry name" value="ATPase_AAA_core"/>
</dbReference>
<dbReference type="SMART" id="SM00382">
    <property type="entry name" value="AAA"/>
    <property type="match status" value="1"/>
</dbReference>
<dbReference type="OrthoDB" id="9809379at2"/>
<keyword evidence="18" id="KW-0132">Cell division</keyword>
<dbReference type="KEGG" id="tpi:TREPR_1201"/>
<dbReference type="GO" id="GO:0051301">
    <property type="term" value="P:cell division"/>
    <property type="evidence" value="ECO:0007669"/>
    <property type="project" value="UniProtKB-KW"/>
</dbReference>
<dbReference type="Proteomes" id="UP000009223">
    <property type="component" value="Chromosome"/>
</dbReference>
<feature type="binding site" evidence="15">
    <location>
        <begin position="213"/>
        <end position="220"/>
    </location>
    <ligand>
        <name>ATP</name>
        <dbReference type="ChEBI" id="CHEBI:30616"/>
    </ligand>
</feature>
<feature type="active site" evidence="15">
    <location>
        <position position="436"/>
    </location>
</feature>
<dbReference type="GO" id="GO:0005886">
    <property type="term" value="C:plasma membrane"/>
    <property type="evidence" value="ECO:0007669"/>
    <property type="project" value="UniProtKB-SubCell"/>
</dbReference>
<dbReference type="RefSeq" id="WP_015708873.1">
    <property type="nucleotide sequence ID" value="NC_015578.1"/>
</dbReference>
<keyword evidence="15" id="KW-0997">Cell inner membrane</keyword>
<accession>F5YGS8</accession>
<comment type="similarity">
    <text evidence="16">Belongs to the AAA ATPase family.</text>
</comment>
<evidence type="ECO:0000256" key="15">
    <source>
        <dbReference type="HAMAP-Rule" id="MF_01458"/>
    </source>
</evidence>
<evidence type="ECO:0000313" key="18">
    <source>
        <dbReference type="EMBL" id="AEF84342.1"/>
    </source>
</evidence>
<dbReference type="HOGENOM" id="CLU_000688_16_2_12"/>
<protein>
    <recommendedName>
        <fullName evidence="15">ATP-dependent zinc metalloprotease FtsH</fullName>
        <ecNumber evidence="15">3.4.24.-</ecNumber>
    </recommendedName>
</protein>
<dbReference type="Pfam" id="PF00004">
    <property type="entry name" value="AAA"/>
    <property type="match status" value="1"/>
</dbReference>
<evidence type="ECO:0000256" key="2">
    <source>
        <dbReference type="ARBA" id="ARBA00010044"/>
    </source>
</evidence>
<keyword evidence="4 15" id="KW-0645">Protease</keyword>
<evidence type="ECO:0000256" key="11">
    <source>
        <dbReference type="ARBA" id="ARBA00022989"/>
    </source>
</evidence>
<dbReference type="InterPro" id="IPR003593">
    <property type="entry name" value="AAA+_ATPase"/>
</dbReference>
<comment type="similarity">
    <text evidence="2 15">In the C-terminal section; belongs to the peptidase M41 family.</text>
</comment>
<dbReference type="Gene3D" id="3.40.50.300">
    <property type="entry name" value="P-loop containing nucleotide triphosphate hydrolases"/>
    <property type="match status" value="1"/>
</dbReference>
<dbReference type="InterPro" id="IPR027417">
    <property type="entry name" value="P-loop_NTPase"/>
</dbReference>
<dbReference type="PANTHER" id="PTHR23076:SF97">
    <property type="entry name" value="ATP-DEPENDENT ZINC METALLOPROTEASE YME1L1"/>
    <property type="match status" value="1"/>
</dbReference>
<dbReference type="FunFam" id="1.20.58.760:FF:000001">
    <property type="entry name" value="ATP-dependent zinc metalloprotease FtsH"/>
    <property type="match status" value="1"/>
</dbReference>
<dbReference type="GO" id="GO:0004176">
    <property type="term" value="F:ATP-dependent peptidase activity"/>
    <property type="evidence" value="ECO:0007669"/>
    <property type="project" value="InterPro"/>
</dbReference>
<comment type="function">
    <text evidence="15">Acts as a processive, ATP-dependent zinc metallopeptidase for both cytoplasmic and membrane proteins. Plays a role in the quality control of integral membrane proteins.</text>
</comment>
<evidence type="ECO:0000256" key="1">
    <source>
        <dbReference type="ARBA" id="ARBA00004370"/>
    </source>
</evidence>
<organism evidence="18 19">
    <name type="scientific">Treponema primitia (strain ATCC BAA-887 / DSM 12427 / ZAS-2)</name>
    <dbReference type="NCBI Taxonomy" id="545694"/>
    <lineage>
        <taxon>Bacteria</taxon>
        <taxon>Pseudomonadati</taxon>
        <taxon>Spirochaetota</taxon>
        <taxon>Spirochaetia</taxon>
        <taxon>Spirochaetales</taxon>
        <taxon>Treponemataceae</taxon>
        <taxon>Treponema</taxon>
    </lineage>
</organism>
<keyword evidence="12 15" id="KW-0482">Metalloprotease</keyword>
<proteinExistence type="inferred from homology"/>
<keyword evidence="18" id="KW-0131">Cell cycle</keyword>
<dbReference type="FunFam" id="1.10.8.60:FF:000001">
    <property type="entry name" value="ATP-dependent zinc metalloprotease FtsH"/>
    <property type="match status" value="1"/>
</dbReference>
<name>F5YGS8_TREPZ</name>
<dbReference type="eggNOG" id="COG0465">
    <property type="taxonomic scope" value="Bacteria"/>
</dbReference>
<evidence type="ECO:0000256" key="4">
    <source>
        <dbReference type="ARBA" id="ARBA00022670"/>
    </source>
</evidence>
<gene>
    <name evidence="15" type="primary">ftsH</name>
    <name evidence="18" type="ordered locus">TREPR_1201</name>
</gene>
<dbReference type="EMBL" id="CP001843">
    <property type="protein sequence ID" value="AEF84342.1"/>
    <property type="molecule type" value="Genomic_DNA"/>
</dbReference>
<dbReference type="GO" id="GO:0008270">
    <property type="term" value="F:zinc ion binding"/>
    <property type="evidence" value="ECO:0007669"/>
    <property type="project" value="UniProtKB-UniRule"/>
</dbReference>
<evidence type="ECO:0000256" key="7">
    <source>
        <dbReference type="ARBA" id="ARBA00022741"/>
    </source>
</evidence>
<dbReference type="GO" id="GO:0006508">
    <property type="term" value="P:proteolysis"/>
    <property type="evidence" value="ECO:0007669"/>
    <property type="project" value="UniProtKB-KW"/>
</dbReference>
<keyword evidence="6 15" id="KW-0479">Metal-binding</keyword>
<feature type="binding site" evidence="15">
    <location>
        <position position="511"/>
    </location>
    <ligand>
        <name>Zn(2+)</name>
        <dbReference type="ChEBI" id="CHEBI:29105"/>
        <note>catalytic</note>
    </ligand>
</feature>
<dbReference type="Gene3D" id="3.30.720.210">
    <property type="match status" value="1"/>
</dbReference>
<evidence type="ECO:0000256" key="16">
    <source>
        <dbReference type="RuleBase" id="RU003651"/>
    </source>
</evidence>
<comment type="subcellular location">
    <subcellularLocation>
        <location evidence="15">Cell inner membrane</location>
        <topology evidence="15">Multi-pass membrane protein</topology>
        <orientation evidence="15">Cytoplasmic side</orientation>
    </subcellularLocation>
    <subcellularLocation>
        <location evidence="1">Membrane</location>
    </subcellularLocation>
</comment>
<dbReference type="HAMAP" id="MF_01458">
    <property type="entry name" value="FtsH"/>
    <property type="match status" value="1"/>
</dbReference>
<comment type="similarity">
    <text evidence="14 15">In the central section; belongs to the AAA ATPase family.</text>
</comment>
<evidence type="ECO:0000313" key="19">
    <source>
        <dbReference type="Proteomes" id="UP000009223"/>
    </source>
</evidence>
<dbReference type="GO" id="GO:0005524">
    <property type="term" value="F:ATP binding"/>
    <property type="evidence" value="ECO:0007669"/>
    <property type="project" value="UniProtKB-UniRule"/>
</dbReference>
<feature type="transmembrane region" description="Helical" evidence="15">
    <location>
        <begin position="24"/>
        <end position="41"/>
    </location>
</feature>
<dbReference type="FunFam" id="3.40.50.300:FF:000001">
    <property type="entry name" value="ATP-dependent zinc metalloprotease FtsH"/>
    <property type="match status" value="1"/>
</dbReference>
<dbReference type="InterPro" id="IPR003960">
    <property type="entry name" value="ATPase_AAA_CS"/>
</dbReference>
<dbReference type="CDD" id="cd19501">
    <property type="entry name" value="RecA-like_FtsH"/>
    <property type="match status" value="1"/>
</dbReference>
<feature type="binding site" evidence="15">
    <location>
        <position position="439"/>
    </location>
    <ligand>
        <name>Zn(2+)</name>
        <dbReference type="ChEBI" id="CHEBI:29105"/>
        <note>catalytic</note>
    </ligand>
</feature>
<evidence type="ECO:0000256" key="13">
    <source>
        <dbReference type="ARBA" id="ARBA00023136"/>
    </source>
</evidence>
<keyword evidence="10 15" id="KW-0067">ATP-binding</keyword>
<reference evidence="19" key="1">
    <citation type="submission" date="2009-12" db="EMBL/GenBank/DDBJ databases">
        <title>Complete sequence of Treponema primitia strain ZAS-2.</title>
        <authorList>
            <person name="Tetu S.G."/>
            <person name="Matson E."/>
            <person name="Ren Q."/>
            <person name="Seshadri R."/>
            <person name="Elbourne L."/>
            <person name="Hassan K.A."/>
            <person name="Durkin A."/>
            <person name="Radune D."/>
            <person name="Mohamoud Y."/>
            <person name="Shay R."/>
            <person name="Jin S."/>
            <person name="Zhang X."/>
            <person name="Lucey K."/>
            <person name="Ballor N.R."/>
            <person name="Ottesen E."/>
            <person name="Rosenthal R."/>
            <person name="Allen A."/>
            <person name="Leadbetter J.R."/>
            <person name="Paulsen I.T."/>
        </authorList>
    </citation>
    <scope>NUCLEOTIDE SEQUENCE [LARGE SCALE GENOMIC DNA]</scope>
    <source>
        <strain evidence="19">ATCC BAA-887 / DSM 12427 / ZAS-2</strain>
    </source>
</reference>
<keyword evidence="9 15" id="KW-0862">Zinc</keyword>
<dbReference type="InterPro" id="IPR000642">
    <property type="entry name" value="Peptidase_M41"/>
</dbReference>
<keyword evidence="3 15" id="KW-1003">Cell membrane</keyword>
<dbReference type="PROSITE" id="PS00674">
    <property type="entry name" value="AAA"/>
    <property type="match status" value="1"/>
</dbReference>
<keyword evidence="19" id="KW-1185">Reference proteome</keyword>
<dbReference type="GO" id="GO:0004222">
    <property type="term" value="F:metalloendopeptidase activity"/>
    <property type="evidence" value="ECO:0007669"/>
    <property type="project" value="InterPro"/>
</dbReference>
<keyword evidence="7 15" id="KW-0547">Nucleotide-binding</keyword>
<evidence type="ECO:0000256" key="6">
    <source>
        <dbReference type="ARBA" id="ARBA00022723"/>
    </source>
</evidence>
<dbReference type="NCBIfam" id="TIGR01241">
    <property type="entry name" value="FtsH_fam"/>
    <property type="match status" value="1"/>
</dbReference>
<reference evidence="18 19" key="2">
    <citation type="journal article" date="2011" name="ISME J.">
        <title>RNA-seq reveals cooperative metabolic interactions between two termite-gut spirochete species in co-culture.</title>
        <authorList>
            <person name="Rosenthal A.Z."/>
            <person name="Matson E.G."/>
            <person name="Eldar A."/>
            <person name="Leadbetter J.R."/>
        </authorList>
    </citation>
    <scope>NUCLEOTIDE SEQUENCE [LARGE SCALE GENOMIC DNA]</scope>
    <source>
        <strain evidence="19">ATCC BAA-887 / DSM 12427 / ZAS-2</strain>
    </source>
</reference>
<dbReference type="SUPFAM" id="SSF52540">
    <property type="entry name" value="P-loop containing nucleoside triphosphate hydrolases"/>
    <property type="match status" value="1"/>
</dbReference>
<keyword evidence="5 15" id="KW-0812">Transmembrane</keyword>
<feature type="binding site" evidence="15">
    <location>
        <position position="435"/>
    </location>
    <ligand>
        <name>Zn(2+)</name>
        <dbReference type="ChEBI" id="CHEBI:29105"/>
        <note>catalytic</note>
    </ligand>
</feature>
<dbReference type="GO" id="GO:0016887">
    <property type="term" value="F:ATP hydrolysis activity"/>
    <property type="evidence" value="ECO:0007669"/>
    <property type="project" value="UniProtKB-UniRule"/>
</dbReference>
<evidence type="ECO:0000259" key="17">
    <source>
        <dbReference type="SMART" id="SM00382"/>
    </source>
</evidence>
<dbReference type="InterPro" id="IPR041569">
    <property type="entry name" value="AAA_lid_3"/>
</dbReference>
<sequence>MFNDQNNKTPQPRPPLTGGRPNRFALFFFLVIVGIFIAYFFRNDTPAVKEISYSAFTNYLERDEISSVKIMDTNIIEGTFRDNTGGLKQFKTLIPYQDPSLLPTLRERGINVSGAVTGVSPWRIFMEFLPWLIGFGFIWFMMRNMQGTGNKAFQFGKSRAKRYQDEGKKTTFADVAGQVDAKYELEEVVSFLKSPQKFTKMGARIPKGVLLVGMPGTGKTLMAKAVAGEAGVAYFHMSGSDFVEMFVGVGASRVRDLFEQGRKNAPCIIFIDELDAVGRTRGAGYGGGHDEREQTLNQLLVEMDGFDSKDGVIILAATNRPDVLDPALLRPGRFDRQVVVAMPDIKEREAILKIHAEKIPLSTEVDLGRIARATPGMSGAEIANLVNEAALFAARQDKPTVEMPDFEEARDKVLMGVARKTLVVSEKERRMTAIHEAGHALLHYFLKNADPLHKVTIVPHGRALGMAMSLPLEDSYSRTRGWIEDRIVICYGGWVAEKLFYDETTTGTKQDLQQATEMARRMVCEWGMTEEMGPVTYGQEDEPIFIGKEIARHKEYSEDTARLIDGAVKKILDTAKGFAETILLAHKDELEKLSDALIARETLIDDEVRSILGLPPRENSATLSVPLGETPSPTPEA</sequence>
<dbReference type="AlphaFoldDB" id="F5YGS8"/>
<dbReference type="Gene3D" id="1.10.8.60">
    <property type="match status" value="1"/>
</dbReference>
<feature type="transmembrane region" description="Helical" evidence="15">
    <location>
        <begin position="124"/>
        <end position="142"/>
    </location>
</feature>
<evidence type="ECO:0000256" key="12">
    <source>
        <dbReference type="ARBA" id="ARBA00023049"/>
    </source>
</evidence>
<keyword evidence="13 15" id="KW-0472">Membrane</keyword>
<dbReference type="SUPFAM" id="SSF140990">
    <property type="entry name" value="FtsH protease domain-like"/>
    <property type="match status" value="1"/>
</dbReference>
<comment type="cofactor">
    <cofactor evidence="15">
        <name>Zn(2+)</name>
        <dbReference type="ChEBI" id="CHEBI:29105"/>
    </cofactor>
    <text evidence="15">Binds 1 zinc ion per subunit.</text>
</comment>
<dbReference type="EC" id="3.4.24.-" evidence="15"/>
<evidence type="ECO:0000256" key="5">
    <source>
        <dbReference type="ARBA" id="ARBA00022692"/>
    </source>
</evidence>
<dbReference type="PANTHER" id="PTHR23076">
    <property type="entry name" value="METALLOPROTEASE M41 FTSH"/>
    <property type="match status" value="1"/>
</dbReference>
<keyword evidence="8 15" id="KW-0378">Hydrolase</keyword>
<dbReference type="STRING" id="545694.TREPR_1201"/>
<evidence type="ECO:0000256" key="8">
    <source>
        <dbReference type="ARBA" id="ARBA00022801"/>
    </source>
</evidence>
<comment type="subunit">
    <text evidence="15">Homohexamer.</text>
</comment>
<keyword evidence="11 15" id="KW-1133">Transmembrane helix</keyword>
<evidence type="ECO:0000256" key="10">
    <source>
        <dbReference type="ARBA" id="ARBA00022840"/>
    </source>
</evidence>